<evidence type="ECO:0000313" key="3">
    <source>
        <dbReference type="Proteomes" id="UP000219453"/>
    </source>
</evidence>
<name>A0A285P8K1_NATPI</name>
<keyword evidence="1" id="KW-1133">Transmembrane helix</keyword>
<proteinExistence type="predicted"/>
<reference evidence="2 3" key="1">
    <citation type="submission" date="2017-09" db="EMBL/GenBank/DDBJ databases">
        <authorList>
            <person name="Ehlers B."/>
            <person name="Leendertz F.H."/>
        </authorList>
    </citation>
    <scope>NUCLEOTIDE SEQUENCE [LARGE SCALE GENOMIC DNA]</scope>
    <source>
        <strain evidence="2 3">DSM 27208</strain>
    </source>
</reference>
<organism evidence="2 3">
    <name type="scientific">Natronoarchaeum philippinense</name>
    <dbReference type="NCBI Taxonomy" id="558529"/>
    <lineage>
        <taxon>Archaea</taxon>
        <taxon>Methanobacteriati</taxon>
        <taxon>Methanobacteriota</taxon>
        <taxon>Stenosarchaea group</taxon>
        <taxon>Halobacteria</taxon>
        <taxon>Halobacteriales</taxon>
        <taxon>Natronoarchaeaceae</taxon>
    </lineage>
</organism>
<dbReference type="AlphaFoldDB" id="A0A285P8K1"/>
<sequence>MVVGAQRSRMDRSQIIALFFVFLMVSSLVAMTAAAL</sequence>
<keyword evidence="3" id="KW-1185">Reference proteome</keyword>
<accession>A0A285P8K1</accession>
<evidence type="ECO:0000256" key="1">
    <source>
        <dbReference type="SAM" id="Phobius"/>
    </source>
</evidence>
<dbReference type="Proteomes" id="UP000219453">
    <property type="component" value="Unassembled WGS sequence"/>
</dbReference>
<dbReference type="EMBL" id="OBEJ01000008">
    <property type="protein sequence ID" value="SNZ18042.1"/>
    <property type="molecule type" value="Genomic_DNA"/>
</dbReference>
<keyword evidence="1" id="KW-0812">Transmembrane</keyword>
<gene>
    <name evidence="2" type="ORF">SAMN06269185_3212</name>
</gene>
<protein>
    <submittedName>
        <fullName evidence="2">Uncharacterized protein</fullName>
    </submittedName>
</protein>
<keyword evidence="1" id="KW-0472">Membrane</keyword>
<evidence type="ECO:0000313" key="2">
    <source>
        <dbReference type="EMBL" id="SNZ18042.1"/>
    </source>
</evidence>
<feature type="transmembrane region" description="Helical" evidence="1">
    <location>
        <begin position="15"/>
        <end position="35"/>
    </location>
</feature>